<proteinExistence type="predicted"/>
<dbReference type="InterPro" id="IPR006311">
    <property type="entry name" value="TAT_signal"/>
</dbReference>
<dbReference type="RefSeq" id="WP_208570084.1">
    <property type="nucleotide sequence ID" value="NZ_JAGFWR010000026.1"/>
</dbReference>
<evidence type="ECO:0000313" key="1">
    <source>
        <dbReference type="EMBL" id="MBO4164546.1"/>
    </source>
</evidence>
<gene>
    <name evidence="1" type="ORF">JQN83_27585</name>
</gene>
<organism evidence="1 2">
    <name type="scientific">Micromonospora antibiotica</name>
    <dbReference type="NCBI Taxonomy" id="2807623"/>
    <lineage>
        <taxon>Bacteria</taxon>
        <taxon>Bacillati</taxon>
        <taxon>Actinomycetota</taxon>
        <taxon>Actinomycetes</taxon>
        <taxon>Micromonosporales</taxon>
        <taxon>Micromonosporaceae</taxon>
        <taxon>Micromonospora</taxon>
    </lineage>
</organism>
<dbReference type="Proteomes" id="UP000671399">
    <property type="component" value="Unassembled WGS sequence"/>
</dbReference>
<evidence type="ECO:0000313" key="2">
    <source>
        <dbReference type="Proteomes" id="UP000671399"/>
    </source>
</evidence>
<sequence>MRASQPDHDPDRRRLLRRAATVVAGTAGAGVAATVGLPGTAQAAPGGNLTMGTTNDAGPATTTVNATSGYGTLLLRNTGGAPLRLVPGESIYPQVLDAALGTLAVDDQGDLFVKAGADDADQATAGWAWTSEWATTSVAVAPTRVLDTRDPNLRRAIVSGAGDLDATGRLVPGKPVVLSLDGYVRDGYALKGNVTVTGMTGGGVLTVWGSGPRPVTSTVNWWTSGQVLSNFLFTELGAVGAYRSVLTLQATSSPTHVILDLTSLLVGHPSQVLVNRA</sequence>
<reference evidence="1 2" key="1">
    <citation type="submission" date="2021-03" db="EMBL/GenBank/DDBJ databases">
        <authorList>
            <person name="Lee D.-H."/>
        </authorList>
    </citation>
    <scope>NUCLEOTIDE SEQUENCE [LARGE SCALE GENOMIC DNA]</scope>
    <source>
        <strain evidence="1 2">MMS20-R2-23</strain>
    </source>
</reference>
<keyword evidence="2" id="KW-1185">Reference proteome</keyword>
<protein>
    <submittedName>
        <fullName evidence="1">Uncharacterized protein</fullName>
    </submittedName>
</protein>
<comment type="caution">
    <text evidence="1">The sequence shown here is derived from an EMBL/GenBank/DDBJ whole genome shotgun (WGS) entry which is preliminary data.</text>
</comment>
<accession>A0ABS3VFY7</accession>
<dbReference type="EMBL" id="JAGFWR010000026">
    <property type="protein sequence ID" value="MBO4164546.1"/>
    <property type="molecule type" value="Genomic_DNA"/>
</dbReference>
<dbReference type="PROSITE" id="PS51318">
    <property type="entry name" value="TAT"/>
    <property type="match status" value="1"/>
</dbReference>
<name>A0ABS3VFY7_9ACTN</name>